<sequence length="201" mass="22902">MMNYPEPIVKRTYCSQSLTTFRVRKRPRAVHGGGFVVTNSSQRDIFTLDGCGKTGTSGKLILRSDSEVEVLTIHRIKALSIYQEWRGSKVGFDDVERLVFTLKESSSFLVKKNPIKISLKPRSTKKDWDFEIQGSFPNKSCDIVDSRGYIMAKVWIEDETKNMKISNDYLYNVTVQPGFDQAFVFGVIAVLDNIHDESTRC</sequence>
<dbReference type="InterPro" id="IPR025659">
    <property type="entry name" value="Tubby-like_C"/>
</dbReference>
<evidence type="ECO:0008006" key="4">
    <source>
        <dbReference type="Google" id="ProtNLM"/>
    </source>
</evidence>
<evidence type="ECO:0000313" key="3">
    <source>
        <dbReference type="Proteomes" id="UP000541444"/>
    </source>
</evidence>
<keyword evidence="3" id="KW-1185">Reference proteome</keyword>
<proteinExistence type="inferred from homology"/>
<dbReference type="EMBL" id="JACGCM010001965">
    <property type="protein sequence ID" value="KAF6146620.1"/>
    <property type="molecule type" value="Genomic_DNA"/>
</dbReference>
<dbReference type="AlphaFoldDB" id="A0A7J7LVQ7"/>
<gene>
    <name evidence="2" type="ORF">GIB67_008906</name>
</gene>
<dbReference type="InterPro" id="IPR038595">
    <property type="entry name" value="LOR_sf"/>
</dbReference>
<organism evidence="2 3">
    <name type="scientific">Kingdonia uniflora</name>
    <dbReference type="NCBI Taxonomy" id="39325"/>
    <lineage>
        <taxon>Eukaryota</taxon>
        <taxon>Viridiplantae</taxon>
        <taxon>Streptophyta</taxon>
        <taxon>Embryophyta</taxon>
        <taxon>Tracheophyta</taxon>
        <taxon>Spermatophyta</taxon>
        <taxon>Magnoliopsida</taxon>
        <taxon>Ranunculales</taxon>
        <taxon>Circaeasteraceae</taxon>
        <taxon>Kingdonia</taxon>
    </lineage>
</organism>
<comment type="similarity">
    <text evidence="1">Belongs to the LOR family.</text>
</comment>
<comment type="caution">
    <text evidence="2">The sequence shown here is derived from an EMBL/GenBank/DDBJ whole genome shotgun (WGS) entry which is preliminary data.</text>
</comment>
<reference evidence="2 3" key="1">
    <citation type="journal article" date="2020" name="IScience">
        <title>Genome Sequencing of the Endangered Kingdonia uniflora (Circaeasteraceae, Ranunculales) Reveals Potential Mechanisms of Evolutionary Specialization.</title>
        <authorList>
            <person name="Sun Y."/>
            <person name="Deng T."/>
            <person name="Zhang A."/>
            <person name="Moore M.J."/>
            <person name="Landis J.B."/>
            <person name="Lin N."/>
            <person name="Zhang H."/>
            <person name="Zhang X."/>
            <person name="Huang J."/>
            <person name="Zhang X."/>
            <person name="Sun H."/>
            <person name="Wang H."/>
        </authorList>
    </citation>
    <scope>NUCLEOTIDE SEQUENCE [LARGE SCALE GENOMIC DNA]</scope>
    <source>
        <strain evidence="2">TB1705</strain>
        <tissue evidence="2">Leaf</tissue>
    </source>
</reference>
<dbReference type="Gene3D" id="2.40.160.200">
    <property type="entry name" value="LURP1-related"/>
    <property type="match status" value="1"/>
</dbReference>
<protein>
    <recommendedName>
        <fullName evidence="4">LURP-one-related protein</fullName>
    </recommendedName>
</protein>
<dbReference type="PANTHER" id="PTHR31087:SF3">
    <property type="entry name" value="PROTEIN LURP-ONE-RELATED 6"/>
    <property type="match status" value="1"/>
</dbReference>
<dbReference type="SUPFAM" id="SSF54518">
    <property type="entry name" value="Tubby C-terminal domain-like"/>
    <property type="match status" value="1"/>
</dbReference>
<dbReference type="Proteomes" id="UP000541444">
    <property type="component" value="Unassembled WGS sequence"/>
</dbReference>
<dbReference type="PANTHER" id="PTHR31087">
    <property type="match status" value="1"/>
</dbReference>
<dbReference type="OrthoDB" id="1916253at2759"/>
<dbReference type="InterPro" id="IPR007612">
    <property type="entry name" value="LOR"/>
</dbReference>
<evidence type="ECO:0000256" key="1">
    <source>
        <dbReference type="ARBA" id="ARBA00005437"/>
    </source>
</evidence>
<name>A0A7J7LVQ7_9MAGN</name>
<accession>A0A7J7LVQ7</accession>
<evidence type="ECO:0000313" key="2">
    <source>
        <dbReference type="EMBL" id="KAF6146620.1"/>
    </source>
</evidence>
<dbReference type="Pfam" id="PF04525">
    <property type="entry name" value="LOR"/>
    <property type="match status" value="1"/>
</dbReference>